<dbReference type="RefSeq" id="XP_010702175.1">
    <property type="nucleotide sequence ID" value="XM_010703873.1"/>
</dbReference>
<feature type="region of interest" description="Disordered" evidence="1">
    <location>
        <begin position="126"/>
        <end position="218"/>
    </location>
</feature>
<dbReference type="GeneID" id="22578235"/>
<dbReference type="Proteomes" id="UP000063063">
    <property type="component" value="Chromosome 33"/>
</dbReference>
<evidence type="ECO:0000313" key="2">
    <source>
        <dbReference type="EMBL" id="AIO01375.1"/>
    </source>
</evidence>
<dbReference type="eggNOG" id="ENOG502SMQP">
    <property type="taxonomic scope" value="Eukaryota"/>
</dbReference>
<proteinExistence type="predicted"/>
<dbReference type="OrthoDB" id="273583at2759"/>
<dbReference type="EMBL" id="CP009402">
    <property type="protein sequence ID" value="AIO01375.1"/>
    <property type="molecule type" value="Genomic_DNA"/>
</dbReference>
<feature type="compositionally biased region" description="Polar residues" evidence="1">
    <location>
        <begin position="132"/>
        <end position="142"/>
    </location>
</feature>
<accession>A0A088S1D8</accession>
<feature type="region of interest" description="Disordered" evidence="1">
    <location>
        <begin position="356"/>
        <end position="402"/>
    </location>
</feature>
<gene>
    <name evidence="2" type="ORF">LPMP_330820</name>
</gene>
<evidence type="ECO:0000256" key="1">
    <source>
        <dbReference type="SAM" id="MobiDB-lite"/>
    </source>
</evidence>
<evidence type="ECO:0000313" key="3">
    <source>
        <dbReference type="Proteomes" id="UP000063063"/>
    </source>
</evidence>
<dbReference type="AlphaFoldDB" id="A0A088S1D8"/>
<keyword evidence="3" id="KW-1185">Reference proteome</keyword>
<feature type="compositionally biased region" description="Low complexity" evidence="1">
    <location>
        <begin position="164"/>
        <end position="179"/>
    </location>
</feature>
<feature type="compositionally biased region" description="Low complexity" evidence="1">
    <location>
        <begin position="189"/>
        <end position="204"/>
    </location>
</feature>
<name>A0A088S1D8_LEIPA</name>
<protein>
    <submittedName>
        <fullName evidence="2">Uncharacterized protein</fullName>
    </submittedName>
</protein>
<reference evidence="2 3" key="1">
    <citation type="journal article" date="2015" name="Sci. Rep.">
        <title>The genome of Leishmania panamensis: insights into genomics of the L. (Viannia) subgenus.</title>
        <authorList>
            <person name="Llanes A."/>
            <person name="Restrepo C.M."/>
            <person name="Vecchio G.D."/>
            <person name="Anguizola F.J."/>
            <person name="Lleonart R."/>
        </authorList>
    </citation>
    <scope>NUCLEOTIDE SEQUENCE [LARGE SCALE GENOMIC DNA]</scope>
    <source>
        <strain evidence="2 3">MHOM/PA/94/PSC-1</strain>
    </source>
</reference>
<feature type="compositionally biased region" description="Polar residues" evidence="1">
    <location>
        <begin position="356"/>
        <end position="386"/>
    </location>
</feature>
<dbReference type="VEuPathDB" id="TriTrypDB:LPMP_330820"/>
<sequence length="402" mass="43103">MFADPLCNFLTETPYDSHRSMPRSNCGTPGQGSMGGVFPARGAPGSASVGARSRAPLAGGIISVATHNGEELHYPVVQGRAGGSLSPHLHSAEWTSSIAAQSNVAARAHQHTPVTGRFAPTHSMLQGAMDSGGTNEGETTADAQEAYRQSRLTPSWIQRHRRASGAARRSPPPALALRSEQVEDVMQASTSHTPTPSWSLSSTPRHSIQHTPLSSSQAWRSGMGAETALDSSANVDRCQHPAPEVVPIRIEEVGVSTPEMAEYFAESAVDAVRQRRSSWMLNSSSACCPICHTQSLPRCSLPENSSRPTVWSDTHTVLERLMRFMEDQSASMQKLHQRMGALESTSNSLLERVQKIESSTPANADSINRVSVESPSPSVTRTSDSLESAPRPSTRAPSKPVN</sequence>
<organism evidence="2 3">
    <name type="scientific">Leishmania panamensis</name>
    <dbReference type="NCBI Taxonomy" id="5679"/>
    <lineage>
        <taxon>Eukaryota</taxon>
        <taxon>Discoba</taxon>
        <taxon>Euglenozoa</taxon>
        <taxon>Kinetoplastea</taxon>
        <taxon>Metakinetoplastina</taxon>
        <taxon>Trypanosomatida</taxon>
        <taxon>Trypanosomatidae</taxon>
        <taxon>Leishmaniinae</taxon>
        <taxon>Leishmania</taxon>
        <taxon>Leishmania guyanensis species complex</taxon>
    </lineage>
</organism>
<dbReference type="KEGG" id="lpan:LPMP_330820"/>
<dbReference type="VEuPathDB" id="TriTrypDB:LPAL13_330012700"/>
<feature type="compositionally biased region" description="Polar residues" evidence="1">
    <location>
        <begin position="205"/>
        <end position="218"/>
    </location>
</feature>